<dbReference type="EMBL" id="JADKGK010000015">
    <property type="protein sequence ID" value="MBL0003840.1"/>
    <property type="molecule type" value="Genomic_DNA"/>
</dbReference>
<dbReference type="Proteomes" id="UP000886632">
    <property type="component" value="Unassembled WGS sequence"/>
</dbReference>
<evidence type="ECO:0000259" key="2">
    <source>
        <dbReference type="Pfam" id="PF13518"/>
    </source>
</evidence>
<feature type="compositionally biased region" description="Low complexity" evidence="1">
    <location>
        <begin position="77"/>
        <end position="109"/>
    </location>
</feature>
<protein>
    <submittedName>
        <fullName evidence="3">Helix-turn-helix domain-containing protein</fullName>
    </submittedName>
</protein>
<gene>
    <name evidence="3" type="ORF">IPP00_07535</name>
</gene>
<proteinExistence type="predicted"/>
<reference evidence="3" key="1">
    <citation type="submission" date="2020-10" db="EMBL/GenBank/DDBJ databases">
        <title>Connecting structure to function with the recovery of over 1000 high-quality activated sludge metagenome-assembled genomes encoding full-length rRNA genes using long-read sequencing.</title>
        <authorList>
            <person name="Singleton C.M."/>
            <person name="Petriglieri F."/>
            <person name="Kristensen J.M."/>
            <person name="Kirkegaard R.H."/>
            <person name="Michaelsen T.Y."/>
            <person name="Andersen M.H."/>
            <person name="Karst S.M."/>
            <person name="Dueholm M.S."/>
            <person name="Nielsen P.H."/>
            <person name="Albertsen M."/>
        </authorList>
    </citation>
    <scope>NUCLEOTIDE SEQUENCE</scope>
    <source>
        <strain evidence="3">Ribe_18-Q3-R11-54_MAXAC.001</strain>
    </source>
</reference>
<dbReference type="InterPro" id="IPR055247">
    <property type="entry name" value="InsJ-like_HTH"/>
</dbReference>
<dbReference type="AlphaFoldDB" id="A0A9D7XXE4"/>
<dbReference type="InterPro" id="IPR009057">
    <property type="entry name" value="Homeodomain-like_sf"/>
</dbReference>
<accession>A0A9D7XXE4</accession>
<comment type="caution">
    <text evidence="3">The sequence shown here is derived from an EMBL/GenBank/DDBJ whole genome shotgun (WGS) entry which is preliminary data.</text>
</comment>
<sequence>MITAVVEQHRPVREVAASYGVARSWVYELLARWRVEGEAAFEPRSRRPHSCPAAVSEQAVAAVLAERDRLVAGGHDAGATAAPSTPSASAAPTTGNPSKPSSTASTSPSATPPPAKSCATSPSTPPTATNPRQRDRANPEGSPCPGCLETSHTWVVPESP</sequence>
<name>A0A9D7XXE4_9MICO</name>
<evidence type="ECO:0000313" key="4">
    <source>
        <dbReference type="Proteomes" id="UP000886632"/>
    </source>
</evidence>
<feature type="domain" description="Insertion element IS150 protein InsJ-like helix-turn-helix" evidence="2">
    <location>
        <begin position="8"/>
        <end position="49"/>
    </location>
</feature>
<dbReference type="SUPFAM" id="SSF46689">
    <property type="entry name" value="Homeodomain-like"/>
    <property type="match status" value="1"/>
</dbReference>
<organism evidence="3 4">
    <name type="scientific">Candidatus Phosphoribacter hodrii</name>
    <dbReference type="NCBI Taxonomy" id="2953743"/>
    <lineage>
        <taxon>Bacteria</taxon>
        <taxon>Bacillati</taxon>
        <taxon>Actinomycetota</taxon>
        <taxon>Actinomycetes</taxon>
        <taxon>Micrococcales</taxon>
        <taxon>Dermatophilaceae</taxon>
        <taxon>Candidatus Phosphoribacter</taxon>
    </lineage>
</organism>
<feature type="region of interest" description="Disordered" evidence="1">
    <location>
        <begin position="74"/>
        <end position="160"/>
    </location>
</feature>
<evidence type="ECO:0000256" key="1">
    <source>
        <dbReference type="SAM" id="MobiDB-lite"/>
    </source>
</evidence>
<dbReference type="Pfam" id="PF13518">
    <property type="entry name" value="HTH_28"/>
    <property type="match status" value="1"/>
</dbReference>
<evidence type="ECO:0000313" key="3">
    <source>
        <dbReference type="EMBL" id="MBL0003840.1"/>
    </source>
</evidence>
<feature type="compositionally biased region" description="Low complexity" evidence="1">
    <location>
        <begin position="116"/>
        <end position="129"/>
    </location>
</feature>